<keyword evidence="1" id="KW-0472">Membrane</keyword>
<feature type="transmembrane region" description="Helical" evidence="1">
    <location>
        <begin position="92"/>
        <end position="120"/>
    </location>
</feature>
<dbReference type="EMBL" id="HBUF01040619">
    <property type="protein sequence ID" value="CAG6618014.1"/>
    <property type="molecule type" value="Transcribed_RNA"/>
</dbReference>
<proteinExistence type="predicted"/>
<dbReference type="EMBL" id="HBUF01214893">
    <property type="protein sequence ID" value="CAG6666675.1"/>
    <property type="molecule type" value="Transcribed_RNA"/>
</dbReference>
<keyword evidence="1" id="KW-1133">Transmembrane helix</keyword>
<dbReference type="InterPro" id="IPR053077">
    <property type="entry name" value="MARVEL_domain_protein_3"/>
</dbReference>
<dbReference type="AlphaFoldDB" id="A0A8D8UA90"/>
<dbReference type="EMBL" id="HBUF01549203">
    <property type="protein sequence ID" value="CAG6758261.1"/>
    <property type="molecule type" value="Transcribed_RNA"/>
</dbReference>
<organism evidence="2">
    <name type="scientific">Cacopsylla melanoneura</name>
    <dbReference type="NCBI Taxonomy" id="428564"/>
    <lineage>
        <taxon>Eukaryota</taxon>
        <taxon>Metazoa</taxon>
        <taxon>Ecdysozoa</taxon>
        <taxon>Arthropoda</taxon>
        <taxon>Hexapoda</taxon>
        <taxon>Insecta</taxon>
        <taxon>Pterygota</taxon>
        <taxon>Neoptera</taxon>
        <taxon>Paraneoptera</taxon>
        <taxon>Hemiptera</taxon>
        <taxon>Sternorrhyncha</taxon>
        <taxon>Psylloidea</taxon>
        <taxon>Psyllidae</taxon>
        <taxon>Psyllinae</taxon>
        <taxon>Cacopsylla</taxon>
    </lineage>
</organism>
<dbReference type="PANTHER" id="PTHR34609">
    <property type="entry name" value="GEO08273P1-RELATED"/>
    <property type="match status" value="1"/>
</dbReference>
<dbReference type="EMBL" id="HBUF01339671">
    <property type="protein sequence ID" value="CAG6701047.1"/>
    <property type="molecule type" value="Transcribed_RNA"/>
</dbReference>
<dbReference type="Pfam" id="PF15860">
    <property type="entry name" value="DUF4728"/>
    <property type="match status" value="1"/>
</dbReference>
<dbReference type="PANTHER" id="PTHR34609:SF17">
    <property type="entry name" value="GEO08273P1-RELATED"/>
    <property type="match status" value="1"/>
</dbReference>
<reference evidence="2" key="1">
    <citation type="submission" date="2021-05" db="EMBL/GenBank/DDBJ databases">
        <authorList>
            <person name="Alioto T."/>
            <person name="Alioto T."/>
            <person name="Gomez Garrido J."/>
        </authorList>
    </citation>
    <scope>NUCLEOTIDE SEQUENCE</scope>
</reference>
<name>A0A8D8UA90_9HEMI</name>
<dbReference type="EMBL" id="HBUF01339669">
    <property type="protein sequence ID" value="CAG6701041.1"/>
    <property type="molecule type" value="Transcribed_RNA"/>
</dbReference>
<dbReference type="EMBL" id="HBUF01214895">
    <property type="protein sequence ID" value="CAG6666677.1"/>
    <property type="molecule type" value="Transcribed_RNA"/>
</dbReference>
<dbReference type="EMBL" id="HBUF01549202">
    <property type="protein sequence ID" value="CAG6758259.1"/>
    <property type="molecule type" value="Transcribed_RNA"/>
</dbReference>
<evidence type="ECO:0000256" key="1">
    <source>
        <dbReference type="SAM" id="Phobius"/>
    </source>
</evidence>
<keyword evidence="1" id="KW-0812">Transmembrane</keyword>
<protein>
    <submittedName>
        <fullName evidence="2">Uncharacterized protein</fullName>
    </submittedName>
</protein>
<dbReference type="EMBL" id="HBUF01549204">
    <property type="protein sequence ID" value="CAG6758263.1"/>
    <property type="molecule type" value="Transcribed_RNA"/>
</dbReference>
<dbReference type="EMBL" id="HBUF01040618">
    <property type="protein sequence ID" value="CAG6618012.1"/>
    <property type="molecule type" value="Transcribed_RNA"/>
</dbReference>
<dbReference type="InterPro" id="IPR031720">
    <property type="entry name" value="DUF4728"/>
</dbReference>
<sequence>MPLPRQPGRVLDNCCCGCSLKTGSIISGVLGIIIGAATLALILSTDMKIKTIIIDTLPPSIVKIILAINLVFTILISVLLLIGVIYRHKFLMLPWVILAITLAVGLAFSVLYTAVVFILAGEVFGGMFWIVGGLITVAIYVYMWLVVYSYYQLLREEADRGPYSKPAYAYRR</sequence>
<feature type="transmembrane region" description="Helical" evidence="1">
    <location>
        <begin position="64"/>
        <end position="86"/>
    </location>
</feature>
<dbReference type="EMBL" id="HBUF01040617">
    <property type="protein sequence ID" value="CAG6618010.1"/>
    <property type="molecule type" value="Transcribed_RNA"/>
</dbReference>
<dbReference type="EMBL" id="HBUF01549205">
    <property type="protein sequence ID" value="CAG6758265.1"/>
    <property type="molecule type" value="Transcribed_RNA"/>
</dbReference>
<dbReference type="EMBL" id="HBUF01214892">
    <property type="protein sequence ID" value="CAG6666674.1"/>
    <property type="molecule type" value="Transcribed_RNA"/>
</dbReference>
<feature type="transmembrane region" description="Helical" evidence="1">
    <location>
        <begin position="127"/>
        <end position="151"/>
    </location>
</feature>
<accession>A0A8D8UA90</accession>
<feature type="transmembrane region" description="Helical" evidence="1">
    <location>
        <begin position="25"/>
        <end position="43"/>
    </location>
</feature>
<evidence type="ECO:0000313" key="2">
    <source>
        <dbReference type="EMBL" id="CAG6701041.1"/>
    </source>
</evidence>
<dbReference type="EMBL" id="HBUF01549201">
    <property type="protein sequence ID" value="CAG6758257.1"/>
    <property type="molecule type" value="Transcribed_RNA"/>
</dbReference>
<dbReference type="EMBL" id="HBUF01214894">
    <property type="protein sequence ID" value="CAG6666676.1"/>
    <property type="molecule type" value="Transcribed_RNA"/>
</dbReference>